<dbReference type="GO" id="GO:0005524">
    <property type="term" value="F:ATP binding"/>
    <property type="evidence" value="ECO:0007669"/>
    <property type="project" value="UniProtKB-KW"/>
</dbReference>
<sequence>MDGPVVVGVDWSAHSNYAVRLAAAQARRRRRPLRIVHAAGADGDLALRAEDLRLEDAARLAGETAPGIDVSTATVAAEPAAVLIQEGRDAELVVVGDRGLGGFTGLLMGSVALHVATRCPQPVLVARGEEHPRGQVVLGVDGSPGSARAVEAAFTEAALRSSDLYAAHAWTGPPPAGPGDLLPLAYEDDEIEDQERRLLAEALSGMRERFPDVTVREVVVRGRTARSLVHLSETALLMVVGRRGRGGLTGLLLGSVSQQLLHHSACPVLIVPTDVDQDEAIAPPPG</sequence>
<name>A0A8J3L0M6_9ACTN</name>
<protein>
    <submittedName>
        <fullName evidence="5">Universal stress protein</fullName>
    </submittedName>
</protein>
<evidence type="ECO:0000313" key="6">
    <source>
        <dbReference type="Proteomes" id="UP000630887"/>
    </source>
</evidence>
<dbReference type="AlphaFoldDB" id="A0A8J3L0M6"/>
<dbReference type="InterPro" id="IPR014729">
    <property type="entry name" value="Rossmann-like_a/b/a_fold"/>
</dbReference>
<proteinExistence type="inferred from homology"/>
<accession>A0A8J3L0M6</accession>
<keyword evidence="3" id="KW-0067">ATP-binding</keyword>
<organism evidence="5 6">
    <name type="scientific">Catellatospora coxensis</name>
    <dbReference type="NCBI Taxonomy" id="310354"/>
    <lineage>
        <taxon>Bacteria</taxon>
        <taxon>Bacillati</taxon>
        <taxon>Actinomycetota</taxon>
        <taxon>Actinomycetes</taxon>
        <taxon>Micromonosporales</taxon>
        <taxon>Micromonosporaceae</taxon>
        <taxon>Catellatospora</taxon>
    </lineage>
</organism>
<evidence type="ECO:0000313" key="5">
    <source>
        <dbReference type="EMBL" id="GIG05575.1"/>
    </source>
</evidence>
<dbReference type="Proteomes" id="UP000630887">
    <property type="component" value="Unassembled WGS sequence"/>
</dbReference>
<keyword evidence="6" id="KW-1185">Reference proteome</keyword>
<evidence type="ECO:0000256" key="1">
    <source>
        <dbReference type="ARBA" id="ARBA00008791"/>
    </source>
</evidence>
<dbReference type="InterPro" id="IPR006015">
    <property type="entry name" value="Universal_stress_UspA"/>
</dbReference>
<dbReference type="InterPro" id="IPR006016">
    <property type="entry name" value="UspA"/>
</dbReference>
<feature type="domain" description="UspA" evidence="4">
    <location>
        <begin position="4"/>
        <end position="127"/>
    </location>
</feature>
<dbReference type="Gene3D" id="3.40.50.620">
    <property type="entry name" value="HUPs"/>
    <property type="match status" value="2"/>
</dbReference>
<reference evidence="5 6" key="1">
    <citation type="submission" date="2021-01" db="EMBL/GenBank/DDBJ databases">
        <title>Whole genome shotgun sequence of Catellatospora coxensis NBRC 107359.</title>
        <authorList>
            <person name="Komaki H."/>
            <person name="Tamura T."/>
        </authorList>
    </citation>
    <scope>NUCLEOTIDE SEQUENCE [LARGE SCALE GENOMIC DNA]</scope>
    <source>
        <strain evidence="5 6">NBRC 107359</strain>
    </source>
</reference>
<evidence type="ECO:0000259" key="4">
    <source>
        <dbReference type="Pfam" id="PF00582"/>
    </source>
</evidence>
<dbReference type="PRINTS" id="PR01438">
    <property type="entry name" value="UNVRSLSTRESS"/>
</dbReference>
<evidence type="ECO:0000256" key="2">
    <source>
        <dbReference type="ARBA" id="ARBA00022741"/>
    </source>
</evidence>
<feature type="domain" description="UspA" evidence="4">
    <location>
        <begin position="135"/>
        <end position="272"/>
    </location>
</feature>
<dbReference type="PANTHER" id="PTHR46268:SF27">
    <property type="entry name" value="UNIVERSAL STRESS PROTEIN RV2623"/>
    <property type="match status" value="1"/>
</dbReference>
<dbReference type="Pfam" id="PF00582">
    <property type="entry name" value="Usp"/>
    <property type="match status" value="2"/>
</dbReference>
<keyword evidence="2" id="KW-0547">Nucleotide-binding</keyword>
<gene>
    <name evidence="5" type="ORF">Cco03nite_22750</name>
</gene>
<dbReference type="SUPFAM" id="SSF52402">
    <property type="entry name" value="Adenine nucleotide alpha hydrolases-like"/>
    <property type="match status" value="2"/>
</dbReference>
<dbReference type="PANTHER" id="PTHR46268">
    <property type="entry name" value="STRESS RESPONSE PROTEIN NHAX"/>
    <property type="match status" value="1"/>
</dbReference>
<dbReference type="EMBL" id="BONI01000016">
    <property type="protein sequence ID" value="GIG05575.1"/>
    <property type="molecule type" value="Genomic_DNA"/>
</dbReference>
<evidence type="ECO:0000256" key="3">
    <source>
        <dbReference type="ARBA" id="ARBA00022840"/>
    </source>
</evidence>
<comment type="caution">
    <text evidence="5">The sequence shown here is derived from an EMBL/GenBank/DDBJ whole genome shotgun (WGS) entry which is preliminary data.</text>
</comment>
<comment type="similarity">
    <text evidence="1">Belongs to the universal stress protein A family.</text>
</comment>